<gene>
    <name evidence="1" type="ORF">CEXT_237671</name>
</gene>
<protein>
    <submittedName>
        <fullName evidence="1">Uncharacterized protein</fullName>
    </submittedName>
</protein>
<sequence length="155" mass="18268">MIYITLDDARNFTELLSLPCEYQWEIALIKRDLQAGHLPWTPSIVQNADWSEHYSDGDNFIQSVSLETWFCVVKTEADWRILAALPPLGVSLEKWLGVVKTETDWWILAALPHLVSGQRDISTRKWIIRYRIESWDFLYLRSERKTTRRLVSVRC</sequence>
<reference evidence="1 2" key="1">
    <citation type="submission" date="2021-06" db="EMBL/GenBank/DDBJ databases">
        <title>Caerostris extrusa draft genome.</title>
        <authorList>
            <person name="Kono N."/>
            <person name="Arakawa K."/>
        </authorList>
    </citation>
    <scope>NUCLEOTIDE SEQUENCE [LARGE SCALE GENOMIC DNA]</scope>
</reference>
<comment type="caution">
    <text evidence="1">The sequence shown here is derived from an EMBL/GenBank/DDBJ whole genome shotgun (WGS) entry which is preliminary data.</text>
</comment>
<organism evidence="1 2">
    <name type="scientific">Caerostris extrusa</name>
    <name type="common">Bark spider</name>
    <name type="synonym">Caerostris bankana</name>
    <dbReference type="NCBI Taxonomy" id="172846"/>
    <lineage>
        <taxon>Eukaryota</taxon>
        <taxon>Metazoa</taxon>
        <taxon>Ecdysozoa</taxon>
        <taxon>Arthropoda</taxon>
        <taxon>Chelicerata</taxon>
        <taxon>Arachnida</taxon>
        <taxon>Araneae</taxon>
        <taxon>Araneomorphae</taxon>
        <taxon>Entelegynae</taxon>
        <taxon>Araneoidea</taxon>
        <taxon>Araneidae</taxon>
        <taxon>Caerostris</taxon>
    </lineage>
</organism>
<name>A0AAV4RNI4_CAEEX</name>
<evidence type="ECO:0000313" key="2">
    <source>
        <dbReference type="Proteomes" id="UP001054945"/>
    </source>
</evidence>
<dbReference type="EMBL" id="BPLR01008221">
    <property type="protein sequence ID" value="GIY22942.1"/>
    <property type="molecule type" value="Genomic_DNA"/>
</dbReference>
<accession>A0AAV4RNI4</accession>
<keyword evidence="2" id="KW-1185">Reference proteome</keyword>
<dbReference type="Proteomes" id="UP001054945">
    <property type="component" value="Unassembled WGS sequence"/>
</dbReference>
<evidence type="ECO:0000313" key="1">
    <source>
        <dbReference type="EMBL" id="GIY22942.1"/>
    </source>
</evidence>
<dbReference type="AlphaFoldDB" id="A0AAV4RNI4"/>
<proteinExistence type="predicted"/>